<sequence length="70" mass="8281">MFMSFSLNKYITRWKELHYMVQDVIKKASKVSFIRIMNDTSGETIFNIPIWVVALIAIALFTIIRVRKSR</sequence>
<comment type="caution">
    <text evidence="2">The sequence shown here is derived from an EMBL/GenBank/DDBJ whole genome shotgun (WGS) entry which is preliminary data.</text>
</comment>
<gene>
    <name evidence="2" type="ORF">KDA_17580</name>
</gene>
<keyword evidence="1" id="KW-0812">Transmembrane</keyword>
<protein>
    <submittedName>
        <fullName evidence="2">Uncharacterized protein</fullName>
    </submittedName>
</protein>
<dbReference type="Proteomes" id="UP000287171">
    <property type="component" value="Unassembled WGS sequence"/>
</dbReference>
<dbReference type="EMBL" id="BIFT01000001">
    <property type="protein sequence ID" value="GCE26274.1"/>
    <property type="molecule type" value="Genomic_DNA"/>
</dbReference>
<feature type="transmembrane region" description="Helical" evidence="1">
    <location>
        <begin position="45"/>
        <end position="64"/>
    </location>
</feature>
<evidence type="ECO:0000313" key="2">
    <source>
        <dbReference type="EMBL" id="GCE26274.1"/>
    </source>
</evidence>
<evidence type="ECO:0000313" key="3">
    <source>
        <dbReference type="Proteomes" id="UP000287171"/>
    </source>
</evidence>
<organism evidence="2 3">
    <name type="scientific">Dictyobacter alpinus</name>
    <dbReference type="NCBI Taxonomy" id="2014873"/>
    <lineage>
        <taxon>Bacteria</taxon>
        <taxon>Bacillati</taxon>
        <taxon>Chloroflexota</taxon>
        <taxon>Ktedonobacteria</taxon>
        <taxon>Ktedonobacterales</taxon>
        <taxon>Dictyobacteraceae</taxon>
        <taxon>Dictyobacter</taxon>
    </lineage>
</organism>
<keyword evidence="1" id="KW-0472">Membrane</keyword>
<keyword evidence="3" id="KW-1185">Reference proteome</keyword>
<accession>A0A402B4J1</accession>
<reference evidence="3" key="1">
    <citation type="submission" date="2018-12" db="EMBL/GenBank/DDBJ databases">
        <title>Tengunoibacter tsumagoiensis gen. nov., sp. nov., Dictyobacter kobayashii sp. nov., D. alpinus sp. nov., and D. joshuensis sp. nov. and description of Dictyobacteraceae fam. nov. within the order Ktedonobacterales isolated from Tengu-no-mugimeshi.</title>
        <authorList>
            <person name="Wang C.M."/>
            <person name="Zheng Y."/>
            <person name="Sakai Y."/>
            <person name="Toyoda A."/>
            <person name="Minakuchi Y."/>
            <person name="Abe K."/>
            <person name="Yokota A."/>
            <person name="Yabe S."/>
        </authorList>
    </citation>
    <scope>NUCLEOTIDE SEQUENCE [LARGE SCALE GENOMIC DNA]</scope>
    <source>
        <strain evidence="3">Uno16</strain>
    </source>
</reference>
<evidence type="ECO:0000256" key="1">
    <source>
        <dbReference type="SAM" id="Phobius"/>
    </source>
</evidence>
<keyword evidence="1" id="KW-1133">Transmembrane helix</keyword>
<proteinExistence type="predicted"/>
<dbReference type="AlphaFoldDB" id="A0A402B4J1"/>
<name>A0A402B4J1_9CHLR</name>